<dbReference type="InterPro" id="IPR034149">
    <property type="entry name" value="TOPRIM_TopoI"/>
</dbReference>
<comment type="caution">
    <text evidence="2">The sequence shown here is derived from an EMBL/GenBank/DDBJ whole genome shotgun (WGS) entry which is preliminary data.</text>
</comment>
<protein>
    <submittedName>
        <fullName evidence="2">Toprim domain-containing protein</fullName>
    </submittedName>
</protein>
<proteinExistence type="predicted"/>
<dbReference type="EMBL" id="NWVK02000291">
    <property type="protein sequence ID" value="TVS83888.1"/>
    <property type="molecule type" value="Genomic_DNA"/>
</dbReference>
<evidence type="ECO:0000313" key="2">
    <source>
        <dbReference type="EMBL" id="TVS83888.1"/>
    </source>
</evidence>
<dbReference type="InterPro" id="IPR006171">
    <property type="entry name" value="TOPRIM_dom"/>
</dbReference>
<dbReference type="SUPFAM" id="SSF56712">
    <property type="entry name" value="Prokaryotic type I DNA topoisomerase"/>
    <property type="match status" value="1"/>
</dbReference>
<sequence>MALLIVESPAKAKTIGKYLSKEFKVAASFGHVRDLPAKNGSVDPDNDFAIKYETIEKAEKYIKELVKAASKASDIYLATDPDREGEAMAWHVIEILKEKKAISNENNIYRVVFNEITKRAVQEAIKNPREINM</sequence>
<dbReference type="CDD" id="cd03363">
    <property type="entry name" value="TOPRIM_TopoIA_TopoI"/>
    <property type="match status" value="1"/>
</dbReference>
<dbReference type="Gene3D" id="3.40.50.140">
    <property type="match status" value="1"/>
</dbReference>
<accession>A0A6H2NSJ7</accession>
<name>A0A6H2NSJ7_WOLPI</name>
<organism evidence="2">
    <name type="scientific">Wolbachia pipientis</name>
    <dbReference type="NCBI Taxonomy" id="955"/>
    <lineage>
        <taxon>Bacteria</taxon>
        <taxon>Pseudomonadati</taxon>
        <taxon>Pseudomonadota</taxon>
        <taxon>Alphaproteobacteria</taxon>
        <taxon>Rickettsiales</taxon>
        <taxon>Anaplasmataceae</taxon>
        <taxon>Wolbachieae</taxon>
        <taxon>Wolbachia</taxon>
    </lineage>
</organism>
<reference evidence="2" key="1">
    <citation type="submission" date="2019-07" db="EMBL/GenBank/DDBJ databases">
        <title>Genome assemblies of Wolbachia strains wAlbA and wAlbB in wild caught Aedes albopictus specimens.</title>
        <authorList>
            <person name="Kulkarni A."/>
            <person name="Yu W."/>
            <person name="Xue R.-D."/>
            <person name="Ma Y."/>
            <person name="Xu J."/>
        </authorList>
    </citation>
    <scope>NUCLEOTIDE SEQUENCE</scope>
    <source>
        <strain evidence="2">FL2016</strain>
    </source>
</reference>
<dbReference type="InterPro" id="IPR023405">
    <property type="entry name" value="Topo_IA_core_domain"/>
</dbReference>
<dbReference type="GO" id="GO:0003677">
    <property type="term" value="F:DNA binding"/>
    <property type="evidence" value="ECO:0007669"/>
    <property type="project" value="InterPro"/>
</dbReference>
<dbReference type="AlphaFoldDB" id="A0A6H2NSJ7"/>
<evidence type="ECO:0000259" key="1">
    <source>
        <dbReference type="PROSITE" id="PS50880"/>
    </source>
</evidence>
<dbReference type="SMART" id="SM00493">
    <property type="entry name" value="TOPRIM"/>
    <property type="match status" value="1"/>
</dbReference>
<dbReference type="GO" id="GO:0003917">
    <property type="term" value="F:DNA topoisomerase type I (single strand cut, ATP-independent) activity"/>
    <property type="evidence" value="ECO:0007669"/>
    <property type="project" value="InterPro"/>
</dbReference>
<dbReference type="PANTHER" id="PTHR42785">
    <property type="entry name" value="DNA TOPOISOMERASE, TYPE IA, CORE"/>
    <property type="match status" value="1"/>
</dbReference>
<dbReference type="Proteomes" id="UP000217566">
    <property type="component" value="Unassembled WGS sequence"/>
</dbReference>
<gene>
    <name evidence="2" type="ORF">COM43_005070</name>
</gene>
<feature type="non-terminal residue" evidence="2">
    <location>
        <position position="133"/>
    </location>
</feature>
<dbReference type="PANTHER" id="PTHR42785:SF1">
    <property type="entry name" value="DNA TOPOISOMERASE"/>
    <property type="match status" value="1"/>
</dbReference>
<feature type="domain" description="Toprim" evidence="1">
    <location>
        <begin position="1"/>
        <end position="116"/>
    </location>
</feature>
<dbReference type="PROSITE" id="PS50880">
    <property type="entry name" value="TOPRIM"/>
    <property type="match status" value="1"/>
</dbReference>
<dbReference type="Pfam" id="PF01751">
    <property type="entry name" value="Toprim"/>
    <property type="match status" value="1"/>
</dbReference>
<dbReference type="InterPro" id="IPR000380">
    <property type="entry name" value="Topo_IA"/>
</dbReference>
<dbReference type="GO" id="GO:0006265">
    <property type="term" value="P:DNA topological change"/>
    <property type="evidence" value="ECO:0007669"/>
    <property type="project" value="InterPro"/>
</dbReference>